<name>A0A6C0IWN5_9ZZZZ</name>
<feature type="transmembrane region" description="Helical" evidence="1">
    <location>
        <begin position="12"/>
        <end position="35"/>
    </location>
</feature>
<keyword evidence="1" id="KW-0812">Transmembrane</keyword>
<keyword evidence="1" id="KW-1133">Transmembrane helix</keyword>
<evidence type="ECO:0000256" key="1">
    <source>
        <dbReference type="SAM" id="Phobius"/>
    </source>
</evidence>
<organism evidence="2">
    <name type="scientific">viral metagenome</name>
    <dbReference type="NCBI Taxonomy" id="1070528"/>
    <lineage>
        <taxon>unclassified sequences</taxon>
        <taxon>metagenomes</taxon>
        <taxon>organismal metagenomes</taxon>
    </lineage>
</organism>
<sequence>MTKSTSDAITDLCIAILVFIGMILTLTICVIVQMARCIGLQSTLRICNFILGPPMAESTIHSS</sequence>
<dbReference type="EMBL" id="MN740268">
    <property type="protein sequence ID" value="QHT96845.1"/>
    <property type="molecule type" value="Genomic_DNA"/>
</dbReference>
<evidence type="ECO:0000313" key="2">
    <source>
        <dbReference type="EMBL" id="QHT96845.1"/>
    </source>
</evidence>
<reference evidence="2" key="1">
    <citation type="journal article" date="2020" name="Nature">
        <title>Giant virus diversity and host interactions through global metagenomics.</title>
        <authorList>
            <person name="Schulz F."/>
            <person name="Roux S."/>
            <person name="Paez-Espino D."/>
            <person name="Jungbluth S."/>
            <person name="Walsh D.A."/>
            <person name="Denef V.J."/>
            <person name="McMahon K.D."/>
            <person name="Konstantinidis K.T."/>
            <person name="Eloe-Fadrosh E.A."/>
            <person name="Kyrpides N.C."/>
            <person name="Woyke T."/>
        </authorList>
    </citation>
    <scope>NUCLEOTIDE SEQUENCE</scope>
    <source>
        <strain evidence="2">GVMAG-M-3300024336-7</strain>
    </source>
</reference>
<accession>A0A6C0IWN5</accession>
<protein>
    <submittedName>
        <fullName evidence="2">Uncharacterized protein</fullName>
    </submittedName>
</protein>
<keyword evidence="1" id="KW-0472">Membrane</keyword>
<dbReference type="AlphaFoldDB" id="A0A6C0IWN5"/>
<proteinExistence type="predicted"/>